<accession>A0A857LSM6</accession>
<dbReference type="PANTHER" id="PTHR48081:SF13">
    <property type="entry name" value="ALPHA_BETA HYDROLASE"/>
    <property type="match status" value="1"/>
</dbReference>
<dbReference type="SUPFAM" id="SSF53474">
    <property type="entry name" value="alpha/beta-Hydrolases"/>
    <property type="match status" value="1"/>
</dbReference>
<sequence length="307" mass="32213">MSYRCDVRFSSRPTGELLLDLYRPASASGAVPVIVWLHGGGWFTGDRTLAPDLQARADAIGAAIASIEYRLSGQALFPAQIIDLRAAIRYLREQAGELGVDPGRIGLWGSSAGGHLAALAGVTGHLTRWEGEDPSDTPVGVQAVMAAYPPVDLAMCVRDASAGRPEADPIGFPESRVLGGLPADLPELAASAGPLTYIDAARSLPPFQLAHGTADVAVRMGNSVRLYEALHAAGADAELYLLDGYKHGFLNPGGRMEAGLSAVMDDGRLEAAGTAPARHLRDGVDTDAALFGFTTIDEFFRTHLGLA</sequence>
<protein>
    <submittedName>
        <fullName evidence="3">Alpha/beta hydrolase fold domain-containing protein</fullName>
    </submittedName>
</protein>
<dbReference type="InterPro" id="IPR049492">
    <property type="entry name" value="BD-FAE-like_dom"/>
</dbReference>
<dbReference type="EMBL" id="CP045810">
    <property type="protein sequence ID" value="QHN41033.1"/>
    <property type="molecule type" value="Genomic_DNA"/>
</dbReference>
<evidence type="ECO:0000313" key="3">
    <source>
        <dbReference type="EMBL" id="QHN41033.1"/>
    </source>
</evidence>
<gene>
    <name evidence="3" type="ORF">GII30_19340</name>
</gene>
<organism evidence="3">
    <name type="scientific">Gordonia amarae</name>
    <dbReference type="NCBI Taxonomy" id="36821"/>
    <lineage>
        <taxon>Bacteria</taxon>
        <taxon>Bacillati</taxon>
        <taxon>Actinomycetota</taxon>
        <taxon>Actinomycetes</taxon>
        <taxon>Mycobacteriales</taxon>
        <taxon>Gordoniaceae</taxon>
        <taxon>Gordonia</taxon>
    </lineage>
</organism>
<reference evidence="3" key="1">
    <citation type="journal article" date="2021" name="Nat. Microbiol.">
        <title>Cocultivation of an ultrasmall environmental parasitic bacterium with lytic ability against bacteria associated with wastewater foams.</title>
        <authorList>
            <person name="Batinovic S."/>
            <person name="Rose J.J.A."/>
            <person name="Ratcliffe J."/>
            <person name="Seviour R.J."/>
            <person name="Petrovski S."/>
        </authorList>
    </citation>
    <scope>NUCLEOTIDE SEQUENCE</scope>
    <source>
        <strain evidence="3">CON44</strain>
    </source>
</reference>
<name>A0A857LSM6_9ACTN</name>
<dbReference type="InterPro" id="IPR029058">
    <property type="entry name" value="AB_hydrolase_fold"/>
</dbReference>
<dbReference type="InterPro" id="IPR050300">
    <property type="entry name" value="GDXG_lipolytic_enzyme"/>
</dbReference>
<proteinExistence type="predicted"/>
<dbReference type="Pfam" id="PF20434">
    <property type="entry name" value="BD-FAE"/>
    <property type="match status" value="1"/>
</dbReference>
<keyword evidence="1 3" id="KW-0378">Hydrolase</keyword>
<evidence type="ECO:0000256" key="1">
    <source>
        <dbReference type="ARBA" id="ARBA00022801"/>
    </source>
</evidence>
<dbReference type="Gene3D" id="3.40.50.1820">
    <property type="entry name" value="alpha/beta hydrolase"/>
    <property type="match status" value="1"/>
</dbReference>
<evidence type="ECO:0000259" key="2">
    <source>
        <dbReference type="Pfam" id="PF20434"/>
    </source>
</evidence>
<dbReference type="PANTHER" id="PTHR48081">
    <property type="entry name" value="AB HYDROLASE SUPERFAMILY PROTEIN C4A8.06C"/>
    <property type="match status" value="1"/>
</dbReference>
<feature type="domain" description="BD-FAE-like" evidence="2">
    <location>
        <begin position="19"/>
        <end position="230"/>
    </location>
</feature>
<dbReference type="GO" id="GO:0016787">
    <property type="term" value="F:hydrolase activity"/>
    <property type="evidence" value="ECO:0007669"/>
    <property type="project" value="UniProtKB-KW"/>
</dbReference>
<dbReference type="AlphaFoldDB" id="A0A857LSM6"/>